<evidence type="ECO:0000256" key="12">
    <source>
        <dbReference type="ARBA" id="ARBA00048679"/>
    </source>
</evidence>
<keyword evidence="6" id="KW-0597">Phosphoprotein</keyword>
<dbReference type="Gene3D" id="1.10.510.10">
    <property type="entry name" value="Transferase(Phosphotransferase) domain 1"/>
    <property type="match status" value="1"/>
</dbReference>
<dbReference type="GO" id="GO:0071944">
    <property type="term" value="C:cell periphery"/>
    <property type="evidence" value="ECO:0007669"/>
    <property type="project" value="UniProtKB-ARBA"/>
</dbReference>
<dbReference type="InterPro" id="IPR008271">
    <property type="entry name" value="Ser/Thr_kinase_AS"/>
</dbReference>
<dbReference type="GO" id="GO:0005737">
    <property type="term" value="C:cytoplasm"/>
    <property type="evidence" value="ECO:0007669"/>
    <property type="project" value="UniProtKB-SubCell"/>
</dbReference>
<dbReference type="PROSITE" id="PS00107">
    <property type="entry name" value="PROTEIN_KINASE_ATP"/>
    <property type="match status" value="1"/>
</dbReference>
<dbReference type="InterPro" id="IPR000961">
    <property type="entry name" value="AGC-kinase_C"/>
</dbReference>
<dbReference type="SUPFAM" id="SSF56112">
    <property type="entry name" value="Protein kinase-like (PK-like)"/>
    <property type="match status" value="1"/>
</dbReference>
<evidence type="ECO:0000256" key="6">
    <source>
        <dbReference type="ARBA" id="ARBA00022553"/>
    </source>
</evidence>
<keyword evidence="7" id="KW-0808">Transferase</keyword>
<evidence type="ECO:0000256" key="10">
    <source>
        <dbReference type="ARBA" id="ARBA00022840"/>
    </source>
</evidence>
<evidence type="ECO:0000256" key="7">
    <source>
        <dbReference type="ARBA" id="ARBA00022679"/>
    </source>
</evidence>
<comment type="subcellular location">
    <subcellularLocation>
        <location evidence="1">Cytoplasm</location>
    </subcellularLocation>
</comment>
<gene>
    <name evidence="17" type="ORF">AKO1_013600</name>
</gene>
<evidence type="ECO:0000259" key="15">
    <source>
        <dbReference type="PROSITE" id="PS50011"/>
    </source>
</evidence>
<evidence type="ECO:0000256" key="8">
    <source>
        <dbReference type="ARBA" id="ARBA00022741"/>
    </source>
</evidence>
<dbReference type="PANTHER" id="PTHR22988">
    <property type="entry name" value="MYOTONIC DYSTROPHY S/T KINASE-RELATED"/>
    <property type="match status" value="1"/>
</dbReference>
<dbReference type="InterPro" id="IPR011009">
    <property type="entry name" value="Kinase-like_dom_sf"/>
</dbReference>
<dbReference type="PANTHER" id="PTHR22988:SF76">
    <property type="entry name" value="CHROMOSOME UNDETERMINED SCAFFOLD_135, WHOLE GENOME SHOTGUN SEQUENCE"/>
    <property type="match status" value="1"/>
</dbReference>
<keyword evidence="8 13" id="KW-0547">Nucleotide-binding</keyword>
<dbReference type="AlphaFoldDB" id="A0AAW2YUZ9"/>
<keyword evidence="5 14" id="KW-0723">Serine/threonine-protein kinase</keyword>
<keyword evidence="9" id="KW-0418">Kinase</keyword>
<dbReference type="EC" id="2.7.11.1" evidence="3"/>
<protein>
    <recommendedName>
        <fullName evidence="3">non-specific serine/threonine protein kinase</fullName>
        <ecNumber evidence="3">2.7.11.1</ecNumber>
    </recommendedName>
</protein>
<dbReference type="FunFam" id="1.10.510.10:FF:000086">
    <property type="entry name" value="Non-specific serine/threonine protein kinase"/>
    <property type="match status" value="1"/>
</dbReference>
<dbReference type="GO" id="GO:0004674">
    <property type="term" value="F:protein serine/threonine kinase activity"/>
    <property type="evidence" value="ECO:0007669"/>
    <property type="project" value="UniProtKB-KW"/>
</dbReference>
<dbReference type="SMART" id="SM00133">
    <property type="entry name" value="S_TK_X"/>
    <property type="match status" value="1"/>
</dbReference>
<feature type="binding site" evidence="13">
    <location>
        <position position="120"/>
    </location>
    <ligand>
        <name>ATP</name>
        <dbReference type="ChEBI" id="CHEBI:30616"/>
    </ligand>
</feature>
<dbReference type="GO" id="GO:0005524">
    <property type="term" value="F:ATP binding"/>
    <property type="evidence" value="ECO:0007669"/>
    <property type="project" value="UniProtKB-UniRule"/>
</dbReference>
<dbReference type="PROSITE" id="PS50011">
    <property type="entry name" value="PROTEIN_KINASE_DOM"/>
    <property type="match status" value="1"/>
</dbReference>
<keyword evidence="4" id="KW-0963">Cytoplasm</keyword>
<comment type="catalytic activity">
    <reaction evidence="12">
        <text>L-seryl-[protein] + ATP = O-phospho-L-seryl-[protein] + ADP + H(+)</text>
        <dbReference type="Rhea" id="RHEA:17989"/>
        <dbReference type="Rhea" id="RHEA-COMP:9863"/>
        <dbReference type="Rhea" id="RHEA-COMP:11604"/>
        <dbReference type="ChEBI" id="CHEBI:15378"/>
        <dbReference type="ChEBI" id="CHEBI:29999"/>
        <dbReference type="ChEBI" id="CHEBI:30616"/>
        <dbReference type="ChEBI" id="CHEBI:83421"/>
        <dbReference type="ChEBI" id="CHEBI:456216"/>
        <dbReference type="EC" id="2.7.11.1"/>
    </reaction>
</comment>
<comment type="caution">
    <text evidence="17">The sequence shown here is derived from an EMBL/GenBank/DDBJ whole genome shotgun (WGS) entry which is preliminary data.</text>
</comment>
<proteinExistence type="inferred from homology"/>
<feature type="domain" description="AGC-kinase C-terminal" evidence="16">
    <location>
        <begin position="388"/>
        <end position="459"/>
    </location>
</feature>
<organism evidence="17 18">
    <name type="scientific">Acrasis kona</name>
    <dbReference type="NCBI Taxonomy" id="1008807"/>
    <lineage>
        <taxon>Eukaryota</taxon>
        <taxon>Discoba</taxon>
        <taxon>Heterolobosea</taxon>
        <taxon>Tetramitia</taxon>
        <taxon>Eutetramitia</taxon>
        <taxon>Acrasidae</taxon>
        <taxon>Acrasis</taxon>
    </lineage>
</organism>
<evidence type="ECO:0000256" key="9">
    <source>
        <dbReference type="ARBA" id="ARBA00022777"/>
    </source>
</evidence>
<dbReference type="FunFam" id="1.10.510.10:FF:000057">
    <property type="entry name" value="Non-specific serine/threonine protein kinase"/>
    <property type="match status" value="1"/>
</dbReference>
<keyword evidence="10 13" id="KW-0067">ATP-binding</keyword>
<evidence type="ECO:0000256" key="14">
    <source>
        <dbReference type="RuleBase" id="RU000304"/>
    </source>
</evidence>
<dbReference type="InterPro" id="IPR050839">
    <property type="entry name" value="Rho-assoc_Ser/Thr_Kinase"/>
</dbReference>
<dbReference type="FunFam" id="3.30.200.20:FF:000192">
    <property type="entry name" value="Serine/threonine-protein kinase cot-1"/>
    <property type="match status" value="1"/>
</dbReference>
<feature type="domain" description="Protein kinase" evidence="15">
    <location>
        <begin position="91"/>
        <end position="387"/>
    </location>
</feature>
<comment type="catalytic activity">
    <reaction evidence="11">
        <text>L-threonyl-[protein] + ATP = O-phospho-L-threonyl-[protein] + ADP + H(+)</text>
        <dbReference type="Rhea" id="RHEA:46608"/>
        <dbReference type="Rhea" id="RHEA-COMP:11060"/>
        <dbReference type="Rhea" id="RHEA-COMP:11605"/>
        <dbReference type="ChEBI" id="CHEBI:15378"/>
        <dbReference type="ChEBI" id="CHEBI:30013"/>
        <dbReference type="ChEBI" id="CHEBI:30616"/>
        <dbReference type="ChEBI" id="CHEBI:61977"/>
        <dbReference type="ChEBI" id="CHEBI:456216"/>
        <dbReference type="EC" id="2.7.11.1"/>
    </reaction>
</comment>
<reference evidence="17 18" key="1">
    <citation type="submission" date="2024-03" db="EMBL/GenBank/DDBJ databases">
        <title>The Acrasis kona genome and developmental transcriptomes reveal deep origins of eukaryotic multicellular pathways.</title>
        <authorList>
            <person name="Sheikh S."/>
            <person name="Fu C.-J."/>
            <person name="Brown M.W."/>
            <person name="Baldauf S.L."/>
        </authorList>
    </citation>
    <scope>NUCLEOTIDE SEQUENCE [LARGE SCALE GENOMIC DNA]</scope>
    <source>
        <strain evidence="17 18">ATCC MYA-3509</strain>
    </source>
</reference>
<evidence type="ECO:0000256" key="3">
    <source>
        <dbReference type="ARBA" id="ARBA00012513"/>
    </source>
</evidence>
<evidence type="ECO:0000256" key="1">
    <source>
        <dbReference type="ARBA" id="ARBA00004496"/>
    </source>
</evidence>
<evidence type="ECO:0000313" key="18">
    <source>
        <dbReference type="Proteomes" id="UP001431209"/>
    </source>
</evidence>
<evidence type="ECO:0000256" key="4">
    <source>
        <dbReference type="ARBA" id="ARBA00022490"/>
    </source>
</evidence>
<dbReference type="Gene3D" id="3.30.200.20">
    <property type="entry name" value="Phosphorylase Kinase, domain 1"/>
    <property type="match status" value="1"/>
</dbReference>
<dbReference type="InterPro" id="IPR017441">
    <property type="entry name" value="Protein_kinase_ATP_BS"/>
</dbReference>
<dbReference type="SMART" id="SM00220">
    <property type="entry name" value="S_TKc"/>
    <property type="match status" value="1"/>
</dbReference>
<dbReference type="Proteomes" id="UP001431209">
    <property type="component" value="Unassembled WGS sequence"/>
</dbReference>
<evidence type="ECO:0000256" key="13">
    <source>
        <dbReference type="PROSITE-ProRule" id="PRU10141"/>
    </source>
</evidence>
<evidence type="ECO:0000256" key="2">
    <source>
        <dbReference type="ARBA" id="ARBA00009903"/>
    </source>
</evidence>
<evidence type="ECO:0000313" key="17">
    <source>
        <dbReference type="EMBL" id="KAL0480970.1"/>
    </source>
</evidence>
<name>A0AAW2YUZ9_9EUKA</name>
<sequence>MTTISNLSNPMPIPANSRLQGYSNSLPSVNVSSPLSPSQITLDKASVTRSFLTSKYANGSLVRKATERSRTKSPTSSYSQMIQEKRSVNEFEKIAVIGRGAFGEVRLVKEISTGNVMAMKMLKKSEMVKRNQVQHARSERDLMASSEGQHWIVQLDCSFQDDEYLYLVMEYLPGGDMMTWLQQRDTFTEMETKFYIAELVLAVHSIHQLEFVHRDLKPDNILLDRNGHIKLSDFGLSKPYSKQEDDLMETEEIEKAAQEYHMDHDALTTREKIETWKRNGRDLLYSTVGSNGYIAPEVLLKKGYGIECDWWSVGIIMFEMLCGYPPFYSDNPMETCHQIVRHKEFLEFPEEIPLSDAAVDLICRFLCDQEDRIGRNGIYEILEHEFFSGVHWNSIKNINPPFKPQLNSVDDTTYFDNFDSHDMYKTIRDNKKIGNMRSDENHVFYGYTYNKSSKGKTRRVSILDNSVFAE</sequence>
<dbReference type="InterPro" id="IPR000719">
    <property type="entry name" value="Prot_kinase_dom"/>
</dbReference>
<dbReference type="PROSITE" id="PS00108">
    <property type="entry name" value="PROTEIN_KINASE_ST"/>
    <property type="match status" value="1"/>
</dbReference>
<dbReference type="Pfam" id="PF00069">
    <property type="entry name" value="Pkinase"/>
    <property type="match status" value="1"/>
</dbReference>
<accession>A0AAW2YUZ9</accession>
<dbReference type="EMBL" id="JAOPGA020000708">
    <property type="protein sequence ID" value="KAL0480970.1"/>
    <property type="molecule type" value="Genomic_DNA"/>
</dbReference>
<comment type="similarity">
    <text evidence="2">Belongs to the protein kinase superfamily. AGC Ser/Thr protein kinase family.</text>
</comment>
<evidence type="ECO:0000256" key="11">
    <source>
        <dbReference type="ARBA" id="ARBA00047899"/>
    </source>
</evidence>
<evidence type="ECO:0000259" key="16">
    <source>
        <dbReference type="PROSITE" id="PS51285"/>
    </source>
</evidence>
<dbReference type="PROSITE" id="PS51285">
    <property type="entry name" value="AGC_KINASE_CTER"/>
    <property type="match status" value="1"/>
</dbReference>
<evidence type="ECO:0000256" key="5">
    <source>
        <dbReference type="ARBA" id="ARBA00022527"/>
    </source>
</evidence>
<keyword evidence="18" id="KW-1185">Reference proteome</keyword>